<organism evidence="3 4">
    <name type="scientific">Enterococcus sulfureus ATCC 49903</name>
    <dbReference type="NCBI Taxonomy" id="1140003"/>
    <lineage>
        <taxon>Bacteria</taxon>
        <taxon>Bacillati</taxon>
        <taxon>Bacillota</taxon>
        <taxon>Bacilli</taxon>
        <taxon>Lactobacillales</taxon>
        <taxon>Enterococcaceae</taxon>
        <taxon>Enterococcus</taxon>
    </lineage>
</organism>
<evidence type="ECO:0000313" key="3">
    <source>
        <dbReference type="EMBL" id="EOT84232.1"/>
    </source>
</evidence>
<evidence type="ECO:0000256" key="1">
    <source>
        <dbReference type="SAM" id="MobiDB-lite"/>
    </source>
</evidence>
<feature type="compositionally biased region" description="Low complexity" evidence="1">
    <location>
        <begin position="33"/>
        <end position="50"/>
    </location>
</feature>
<dbReference type="AlphaFoldDB" id="S0NRY3"/>
<feature type="compositionally biased region" description="Low complexity" evidence="1">
    <location>
        <begin position="70"/>
        <end position="92"/>
    </location>
</feature>
<reference evidence="3 4" key="1">
    <citation type="submission" date="2013-03" db="EMBL/GenBank/DDBJ databases">
        <title>The Genome Sequence of Enterococcus sulfureus ATCC_49903 (PacBio/Illumina hybrid assembly).</title>
        <authorList>
            <consortium name="The Broad Institute Genomics Platform"/>
            <consortium name="The Broad Institute Genome Sequencing Center for Infectious Disease"/>
            <person name="Earl A."/>
            <person name="Russ C."/>
            <person name="Gilmore M."/>
            <person name="Surin D."/>
            <person name="Walker B."/>
            <person name="Young S."/>
            <person name="Zeng Q."/>
            <person name="Gargeya S."/>
            <person name="Fitzgerald M."/>
            <person name="Haas B."/>
            <person name="Abouelleil A."/>
            <person name="Allen A.W."/>
            <person name="Alvarado L."/>
            <person name="Arachchi H.M."/>
            <person name="Berlin A.M."/>
            <person name="Chapman S.B."/>
            <person name="Gainer-Dewar J."/>
            <person name="Goldberg J."/>
            <person name="Griggs A."/>
            <person name="Gujja S."/>
            <person name="Hansen M."/>
            <person name="Howarth C."/>
            <person name="Imamovic A."/>
            <person name="Ireland A."/>
            <person name="Larimer J."/>
            <person name="McCowan C."/>
            <person name="Murphy C."/>
            <person name="Pearson M."/>
            <person name="Poon T.W."/>
            <person name="Priest M."/>
            <person name="Roberts A."/>
            <person name="Saif S."/>
            <person name="Shea T."/>
            <person name="Sisk P."/>
            <person name="Sykes S."/>
            <person name="Wortman J."/>
            <person name="Nusbaum C."/>
            <person name="Birren B."/>
        </authorList>
    </citation>
    <scope>NUCLEOTIDE SEQUENCE [LARGE SCALE GENOMIC DNA]</scope>
    <source>
        <strain evidence="3 4">ATCC 49903</strain>
    </source>
</reference>
<sequence>MNQTNMKKIAYLFLSSTLVLGLVSPVVVKGEESTTSTTGTSDIGSTVSSINSGTSQTKSSPDTTSGSIYESSNTEETTIDTESTSETSKTVEPSLFATRANVINGIVGDGTQANPFQVNTFTEMKSVATTVSTSSYYTSTNTGSVYIKLMANITSTGSGADFSNNTNSIIIDGATTSTSGTDGKFSILYTGSTTTSGGIFSLGSSNMNISFNNINFGSTSSSISTYYGFCTSTSASNTMNIRNVSYYAQTGGQPFFVTGSNSVLNFYGNNSFVVSNTGSQNQEFAEFTGIMNFKTNSKTSIVQKTNEVLAFIWNYSSVQMNVESNAEVFIQSGKTEMFYPSRSAIISLAENAKFTYYFDPRLSYIDPSTVFGEQADYKIISQTGSTNASSNNFFDGKTTLNIVANKNSSLNFLTNSYPYQTGNLDISSVDTSKITFKNTDSSKSALNNGSYTPTLSFTNSTANNTIYNFQKTTLGSSPTISNDFILPSKSITKMTSGFENYNSLIFKPAVKIDGITSTGSSASSSSKVSSNLTGVSSALDNTFTYQSQYYVSSSTTILDDATVASKYTNASATPSNSSIHYDGSVYKALTTLPSISSTTGDQSTSTALDQLLPGTYRVYGRLQIKDSSGNFYYTPWQNTTATINPYSSFVFPSSVKLNDSFTYQRTGGTLGLKFDQTKLYTISSSSNQVMDVKPTAMVSNSSNQVTLVSGTPGTNNDKKLQLKLISSTTTPNWNLGDLTSPTVLELQPYWDTTNSKKQFYFDGVYSGPFITNSKALIDYNLIFSMAAK</sequence>
<dbReference type="PATRIC" id="fig|1140003.3.peg.2121"/>
<feature type="signal peptide" evidence="2">
    <location>
        <begin position="1"/>
        <end position="29"/>
    </location>
</feature>
<evidence type="ECO:0000313" key="4">
    <source>
        <dbReference type="Proteomes" id="UP000015961"/>
    </source>
</evidence>
<evidence type="ECO:0008006" key="5">
    <source>
        <dbReference type="Google" id="ProtNLM"/>
    </source>
</evidence>
<comment type="caution">
    <text evidence="3">The sequence shown here is derived from an EMBL/GenBank/DDBJ whole genome shotgun (WGS) entry which is preliminary data.</text>
</comment>
<proteinExistence type="predicted"/>
<feature type="region of interest" description="Disordered" evidence="1">
    <location>
        <begin position="30"/>
        <end position="92"/>
    </location>
</feature>
<keyword evidence="2" id="KW-0732">Signal</keyword>
<protein>
    <recommendedName>
        <fullName evidence="5">WxL domain-containing protein</fullName>
    </recommendedName>
</protein>
<dbReference type="STRING" id="1140003.OMY_02209"/>
<accession>S0NRY3</accession>
<dbReference type="OrthoDB" id="2194183at2"/>
<dbReference type="Proteomes" id="UP000015961">
    <property type="component" value="Unassembled WGS sequence"/>
</dbReference>
<name>S0NRY3_9ENTE</name>
<gene>
    <name evidence="3" type="ORF">I573_01133</name>
</gene>
<keyword evidence="4" id="KW-1185">Reference proteome</keyword>
<dbReference type="EMBL" id="ASWO01000004">
    <property type="protein sequence ID" value="EOT84232.1"/>
    <property type="molecule type" value="Genomic_DNA"/>
</dbReference>
<dbReference type="eggNOG" id="ENOG5033ZGK">
    <property type="taxonomic scope" value="Bacteria"/>
</dbReference>
<feature type="compositionally biased region" description="Polar residues" evidence="1">
    <location>
        <begin position="51"/>
        <end position="69"/>
    </location>
</feature>
<evidence type="ECO:0000256" key="2">
    <source>
        <dbReference type="SAM" id="SignalP"/>
    </source>
</evidence>
<feature type="chain" id="PRO_5038725759" description="WxL domain-containing protein" evidence="2">
    <location>
        <begin position="30"/>
        <end position="788"/>
    </location>
</feature>